<sequence>MIFILSFAGAAALALALRLYFVLPIFSRRQRSTVDARKRKGKAVRNATQRMLCIVLGSGGHTAEMTRLLSGVDLDRYSRRLYIVGESDLISLDQIGVLESKRDGEKEEYFVGRVPRSRRVGQPWLTTPMSVLRCFRQVAWLMYRHLPDAVLCNGPGNCVVVCVVATIIRVLGVKRIPIIYVESFARVKTLSLSGKIMYLLADRFIVQWPDLLRQYPRAEHVPNLV</sequence>
<accession>A0ACC1MAS3</accession>
<name>A0ACC1MAS3_9FUNG</name>
<reference evidence="1" key="1">
    <citation type="submission" date="2022-07" db="EMBL/GenBank/DDBJ databases">
        <title>Phylogenomic reconstructions and comparative analyses of Kickxellomycotina fungi.</title>
        <authorList>
            <person name="Reynolds N.K."/>
            <person name="Stajich J.E."/>
            <person name="Barry K."/>
            <person name="Grigoriev I.V."/>
            <person name="Crous P."/>
            <person name="Smith M.E."/>
        </authorList>
    </citation>
    <scope>NUCLEOTIDE SEQUENCE</scope>
    <source>
        <strain evidence="1">CBS 190363</strain>
    </source>
</reference>
<comment type="caution">
    <text evidence="1">The sequence shown here is derived from an EMBL/GenBank/DDBJ whole genome shotgun (WGS) entry which is preliminary data.</text>
</comment>
<evidence type="ECO:0000313" key="2">
    <source>
        <dbReference type="Proteomes" id="UP001139981"/>
    </source>
</evidence>
<dbReference type="Proteomes" id="UP001139981">
    <property type="component" value="Unassembled WGS sequence"/>
</dbReference>
<keyword evidence="1" id="KW-0378">Hydrolase</keyword>
<proteinExistence type="predicted"/>
<evidence type="ECO:0000313" key="1">
    <source>
        <dbReference type="EMBL" id="KAJ2900875.1"/>
    </source>
</evidence>
<gene>
    <name evidence="1" type="primary">STE23_1</name>
    <name evidence="1" type="ORF">IWW38_000250</name>
</gene>
<keyword evidence="2" id="KW-1185">Reference proteome</keyword>
<protein>
    <submittedName>
        <fullName evidence="1">Metalloprotease</fullName>
        <ecNumber evidence="1">3.4.24.56</ecNumber>
    </submittedName>
</protein>
<dbReference type="EMBL" id="JANBVB010000002">
    <property type="protein sequence ID" value="KAJ2900875.1"/>
    <property type="molecule type" value="Genomic_DNA"/>
</dbReference>
<keyword evidence="1" id="KW-0645">Protease</keyword>
<dbReference type="EC" id="3.4.24.56" evidence="1"/>
<keyword evidence="1" id="KW-0482">Metalloprotease</keyword>
<organism evidence="1 2">
    <name type="scientific">Coemansia aciculifera</name>
    <dbReference type="NCBI Taxonomy" id="417176"/>
    <lineage>
        <taxon>Eukaryota</taxon>
        <taxon>Fungi</taxon>
        <taxon>Fungi incertae sedis</taxon>
        <taxon>Zoopagomycota</taxon>
        <taxon>Kickxellomycotina</taxon>
        <taxon>Kickxellomycetes</taxon>
        <taxon>Kickxellales</taxon>
        <taxon>Kickxellaceae</taxon>
        <taxon>Coemansia</taxon>
    </lineage>
</organism>